<feature type="transmembrane region" description="Helical" evidence="1">
    <location>
        <begin position="124"/>
        <end position="144"/>
    </location>
</feature>
<evidence type="ECO:0000313" key="2">
    <source>
        <dbReference type="EMBL" id="SDD92429.1"/>
    </source>
</evidence>
<gene>
    <name evidence="2" type="ORF">SAMN04488071_1702</name>
</gene>
<keyword evidence="1" id="KW-0812">Transmembrane</keyword>
<dbReference type="STRING" id="637679.GCA_001550055_01383"/>
<name>A0A1G6YPV6_9PROT</name>
<proteinExistence type="predicted"/>
<feature type="transmembrane region" description="Helical" evidence="1">
    <location>
        <begin position="20"/>
        <end position="40"/>
    </location>
</feature>
<evidence type="ECO:0000256" key="1">
    <source>
        <dbReference type="SAM" id="Phobius"/>
    </source>
</evidence>
<dbReference type="OrthoDB" id="9922815at2"/>
<accession>A0A1G6YPV6</accession>
<keyword evidence="3" id="KW-1185">Reference proteome</keyword>
<organism evidence="2 3">
    <name type="scientific">Kordiimonas lacus</name>
    <dbReference type="NCBI Taxonomy" id="637679"/>
    <lineage>
        <taxon>Bacteria</taxon>
        <taxon>Pseudomonadati</taxon>
        <taxon>Pseudomonadota</taxon>
        <taxon>Alphaproteobacteria</taxon>
        <taxon>Kordiimonadales</taxon>
        <taxon>Kordiimonadaceae</taxon>
        <taxon>Kordiimonas</taxon>
    </lineage>
</organism>
<protein>
    <submittedName>
        <fullName evidence="2">Uncharacterized protein</fullName>
    </submittedName>
</protein>
<keyword evidence="1" id="KW-0472">Membrane</keyword>
<reference evidence="2 3" key="1">
    <citation type="submission" date="2016-10" db="EMBL/GenBank/DDBJ databases">
        <authorList>
            <person name="de Groot N.N."/>
        </authorList>
    </citation>
    <scope>NUCLEOTIDE SEQUENCE [LARGE SCALE GENOMIC DNA]</scope>
    <source>
        <strain evidence="2 3">CGMCC 1.9109</strain>
    </source>
</reference>
<evidence type="ECO:0000313" key="3">
    <source>
        <dbReference type="Proteomes" id="UP000183685"/>
    </source>
</evidence>
<feature type="transmembrane region" description="Helical" evidence="1">
    <location>
        <begin position="52"/>
        <end position="69"/>
    </location>
</feature>
<dbReference type="EMBL" id="FNAK01000003">
    <property type="protein sequence ID" value="SDD92429.1"/>
    <property type="molecule type" value="Genomic_DNA"/>
</dbReference>
<feature type="transmembrane region" description="Helical" evidence="1">
    <location>
        <begin position="90"/>
        <end position="112"/>
    </location>
</feature>
<dbReference type="AlphaFoldDB" id="A0A1G6YPV6"/>
<dbReference type="Proteomes" id="UP000183685">
    <property type="component" value="Unassembled WGS sequence"/>
</dbReference>
<keyword evidence="1" id="KW-1133">Transmembrane helix</keyword>
<dbReference type="RefSeq" id="WP_068302835.1">
    <property type="nucleotide sequence ID" value="NZ_FNAK01000003.1"/>
</dbReference>
<sequence length="159" mass="17234">MAPHQSAAQTLEKFMQRTAIGTFLLAVSYTIGTAEFLVPADMAETLNIIQKPIGLLVILIVAPAVWSLKRIGALKPRPGCDEPESFVKDMLARASTLAFSVTFVTLLALQVLSDKIFTDQPPAFFIGIALMVSLYVFSVSFFVLSRDTGDDDDFGEDGA</sequence>